<evidence type="ECO:0000313" key="7">
    <source>
        <dbReference type="EMBL" id="SDT88515.1"/>
    </source>
</evidence>
<feature type="domain" description="Glycine radical" evidence="5">
    <location>
        <begin position="692"/>
        <end position="812"/>
    </location>
</feature>
<protein>
    <submittedName>
        <fullName evidence="7">Formate C-acetyltransferase</fullName>
    </submittedName>
</protein>
<dbReference type="SUPFAM" id="SSF51998">
    <property type="entry name" value="PFL-like glycyl radical enzymes"/>
    <property type="match status" value="1"/>
</dbReference>
<dbReference type="InterPro" id="IPR001150">
    <property type="entry name" value="Gly_radical"/>
</dbReference>
<feature type="modified residue" description="Glycine radical" evidence="3 4">
    <location>
        <position position="787"/>
    </location>
</feature>
<evidence type="ECO:0000259" key="6">
    <source>
        <dbReference type="PROSITE" id="PS51554"/>
    </source>
</evidence>
<dbReference type="EMBL" id="FNLL01000002">
    <property type="protein sequence ID" value="SDT88515.1"/>
    <property type="molecule type" value="Genomic_DNA"/>
</dbReference>
<dbReference type="PROSITE" id="PS51554">
    <property type="entry name" value="PFL"/>
    <property type="match status" value="1"/>
</dbReference>
<evidence type="ECO:0000259" key="5">
    <source>
        <dbReference type="PROSITE" id="PS51149"/>
    </source>
</evidence>
<evidence type="ECO:0000256" key="3">
    <source>
        <dbReference type="PIRSR" id="PIRSR000379-2"/>
    </source>
</evidence>
<dbReference type="Pfam" id="PF01228">
    <property type="entry name" value="Gly_radical"/>
    <property type="match status" value="1"/>
</dbReference>
<gene>
    <name evidence="7" type="ORF">SAMN04487931_102377</name>
</gene>
<dbReference type="PANTHER" id="PTHR43641:SF2">
    <property type="entry name" value="DEHYDRATASE YBIW-RELATED"/>
    <property type="match status" value="1"/>
</dbReference>
<dbReference type="GO" id="GO:0016829">
    <property type="term" value="F:lyase activity"/>
    <property type="evidence" value="ECO:0007669"/>
    <property type="project" value="UniProtKB-KW"/>
</dbReference>
<evidence type="ECO:0000256" key="2">
    <source>
        <dbReference type="ARBA" id="ARBA00023239"/>
    </source>
</evidence>
<dbReference type="GO" id="GO:0005829">
    <property type="term" value="C:cytosol"/>
    <property type="evidence" value="ECO:0007669"/>
    <property type="project" value="TreeGrafter"/>
</dbReference>
<organism evidence="7 8">
    <name type="scientific">Desulfobacula phenolica</name>
    <dbReference type="NCBI Taxonomy" id="90732"/>
    <lineage>
        <taxon>Bacteria</taxon>
        <taxon>Pseudomonadati</taxon>
        <taxon>Thermodesulfobacteriota</taxon>
        <taxon>Desulfobacteria</taxon>
        <taxon>Desulfobacterales</taxon>
        <taxon>Desulfobacteraceae</taxon>
        <taxon>Desulfobacula</taxon>
    </lineage>
</organism>
<dbReference type="Proteomes" id="UP000199608">
    <property type="component" value="Unassembled WGS sequence"/>
</dbReference>
<evidence type="ECO:0000256" key="1">
    <source>
        <dbReference type="ARBA" id="ARBA00022818"/>
    </source>
</evidence>
<dbReference type="PROSITE" id="PS51149">
    <property type="entry name" value="GLY_RADICAL_2"/>
    <property type="match status" value="1"/>
</dbReference>
<dbReference type="Pfam" id="PF02901">
    <property type="entry name" value="PFL-like"/>
    <property type="match status" value="1"/>
</dbReference>
<dbReference type="AlphaFoldDB" id="A0A1H2E0F2"/>
<evidence type="ECO:0000313" key="8">
    <source>
        <dbReference type="Proteomes" id="UP000199608"/>
    </source>
</evidence>
<proteinExistence type="predicted"/>
<name>A0A1H2E0F2_9BACT</name>
<dbReference type="Gene3D" id="3.20.70.20">
    <property type="match status" value="1"/>
</dbReference>
<sequence length="813" mass="91767">MPTVATPTTERTARLKNRCRFKHVAGGEYVHAGVRAGVERARLITQSHKENVGESNCIARARGLEKILKNITIHIQDDELIVGANTEHPDYFPMYPELSYFATVDMVESQYCDHKDEMREIAEYWRPYTIQTKGEKYFTPEEIGVMYSATTVQPPMFVTAFSSIVPTYEAVLEDGLIKRIEEVEQKIADANAEMRKSPWNGQENLHYLDKIDQWNAMLIAMKAVVAWAQRYARLAKIMAENFLTDPKRKEELLEIADICRHVPAYPARGLKDAMQSKWFTYLLCHSIERYSSGYGQKEDKMLWPYFQKSVIEKTEQPMTREEAVELFECERLKVSEHGSTKGRQLREFFAGSNDLFILTLGGINPDGSDASNDCTNCILEAASSIVTTEPSISFRWNEIGNIETKKRVFDCVKKGFGFPSIKNDELNTQQLIKYFNVPEEVARDWALVLCMSPGITGRRGTQKTRSEGGSDVYPAKVMEIALTNGFDEFFTNIQLGPETGNGEDFKSFDEVWNAVKLQLRYAIELSLRSKDVGRIMESKYLCCPFISSIDDGCVEKGMDANELAEVANPWHNVIGGSVVVIDSMAAIKKLVFEDKKYTMAELMDALRNNWEGKEEMRLDFWNAPKFGNDDAYADEIASKYYDLIADEWKRNTTYSGTYPLPLAQSVAGYIVNGPKTAATANGRHAGEALDDGGCSPYMGCDKSGPTAVLKSVSRIDASKHKGILLNQRLSTVLMNSDAGFDLWHAYMKTWHSLGIDHVQFNVISQEDMKAAQIEPEKYTDTLVRIAGYSAKFIDLARYSQDTIIARTEQDMAG</sequence>
<feature type="domain" description="PFL" evidence="6">
    <location>
        <begin position="10"/>
        <end position="684"/>
    </location>
</feature>
<dbReference type="InterPro" id="IPR051215">
    <property type="entry name" value="GRE"/>
</dbReference>
<dbReference type="InterPro" id="IPR004184">
    <property type="entry name" value="PFL_dom"/>
</dbReference>
<reference evidence="8" key="1">
    <citation type="submission" date="2016-10" db="EMBL/GenBank/DDBJ databases">
        <authorList>
            <person name="Varghese N."/>
            <person name="Submissions S."/>
        </authorList>
    </citation>
    <scope>NUCLEOTIDE SEQUENCE [LARGE SCALE GENOMIC DNA]</scope>
    <source>
        <strain evidence="8">DSM 3384</strain>
    </source>
</reference>
<dbReference type="RefSeq" id="WP_092230832.1">
    <property type="nucleotide sequence ID" value="NZ_FNLL01000002.1"/>
</dbReference>
<evidence type="ECO:0000256" key="4">
    <source>
        <dbReference type="PROSITE-ProRule" id="PRU00493"/>
    </source>
</evidence>
<dbReference type="GO" id="GO:0016740">
    <property type="term" value="F:transferase activity"/>
    <property type="evidence" value="ECO:0007669"/>
    <property type="project" value="UniProtKB-KW"/>
</dbReference>
<keyword evidence="7" id="KW-0808">Transferase</keyword>
<accession>A0A1H2E0F2</accession>
<keyword evidence="1 3" id="KW-0556">Organic radical</keyword>
<keyword evidence="2" id="KW-0456">Lyase</keyword>
<keyword evidence="8" id="KW-1185">Reference proteome</keyword>
<dbReference type="PIRSF" id="PIRSF000379">
    <property type="entry name" value="For_Ac_trans_1"/>
    <property type="match status" value="1"/>
</dbReference>
<dbReference type="PANTHER" id="PTHR43641">
    <property type="entry name" value="FORMATE ACETYLTRANSFERASE 3-RELATED"/>
    <property type="match status" value="1"/>
</dbReference>